<keyword evidence="8" id="KW-1185">Reference proteome</keyword>
<accession>K4LG08</accession>
<dbReference type="GO" id="GO:0003677">
    <property type="term" value="F:DNA binding"/>
    <property type="evidence" value="ECO:0007669"/>
    <property type="project" value="UniProtKB-UniRule"/>
</dbReference>
<dbReference type="PROSITE" id="PS01007">
    <property type="entry name" value="TRANSPOSASE_MUTATOR"/>
    <property type="match status" value="1"/>
</dbReference>
<evidence type="ECO:0000256" key="1">
    <source>
        <dbReference type="ARBA" id="ARBA00002190"/>
    </source>
</evidence>
<keyword evidence="5 6" id="KW-0233">DNA recombination</keyword>
<sequence>MLDGLNLPVKRFAVSKESLLVAIGITADGYRKILGVQLGDRESASSWREFFKDLKRRGLKGESLVLGIMDGLPGLEQAFAEAFPRARVQRCVVHKLRNVAVKLPRKIQKDCLAHAKRIFYAGSLEEAEERFRTWKETWEKVAPSAVSCLEKDLAAVLSFYTQPKPLWKLLRSTNTIERTFKEFRRRTRQMDSLPSEDCCLRCIYAISCELNQTWAKKRIDGFVKASKAVA</sequence>
<dbReference type="EMBL" id="CP003732">
    <property type="protein sequence ID" value="AFV11951.1"/>
    <property type="molecule type" value="Genomic_DNA"/>
</dbReference>
<dbReference type="Pfam" id="PF00872">
    <property type="entry name" value="Transposase_mut"/>
    <property type="match status" value="1"/>
</dbReference>
<evidence type="ECO:0000256" key="2">
    <source>
        <dbReference type="ARBA" id="ARBA00010961"/>
    </source>
</evidence>
<dbReference type="eggNOG" id="COG3328">
    <property type="taxonomic scope" value="Bacteria"/>
</dbReference>
<dbReference type="PANTHER" id="PTHR33217:SF7">
    <property type="entry name" value="TRANSPOSASE FOR INSERTION SEQUENCE ELEMENT IS1081"/>
    <property type="match status" value="1"/>
</dbReference>
<evidence type="ECO:0000313" key="8">
    <source>
        <dbReference type="Proteomes" id="UP000000467"/>
    </source>
</evidence>
<keyword evidence="6" id="KW-0814">Transposable element</keyword>
<comment type="similarity">
    <text evidence="2 6">Belongs to the transposase mutator family.</text>
</comment>
<dbReference type="InterPro" id="IPR001207">
    <property type="entry name" value="Transposase_mutator"/>
</dbReference>
<name>K4LG08_THEPS</name>
<dbReference type="GO" id="GO:0004803">
    <property type="term" value="F:transposase activity"/>
    <property type="evidence" value="ECO:0007669"/>
    <property type="project" value="UniProtKB-UniRule"/>
</dbReference>
<comment type="function">
    <text evidence="1 6">Required for the transposition of the insertion element.</text>
</comment>
<dbReference type="NCBIfam" id="NF033543">
    <property type="entry name" value="transpos_IS256"/>
    <property type="match status" value="1"/>
</dbReference>
<dbReference type="AlphaFoldDB" id="K4LG08"/>
<keyword evidence="4 6" id="KW-0238">DNA-binding</keyword>
<evidence type="ECO:0000256" key="4">
    <source>
        <dbReference type="ARBA" id="ARBA00023125"/>
    </source>
</evidence>
<dbReference type="Proteomes" id="UP000000467">
    <property type="component" value="Chromosome"/>
</dbReference>
<evidence type="ECO:0000256" key="3">
    <source>
        <dbReference type="ARBA" id="ARBA00022578"/>
    </source>
</evidence>
<organism evidence="7 8">
    <name type="scientific">Thermacetogenium phaeum (strain ATCC BAA-254 / DSM 26808 / PB)</name>
    <dbReference type="NCBI Taxonomy" id="1089553"/>
    <lineage>
        <taxon>Bacteria</taxon>
        <taxon>Bacillati</taxon>
        <taxon>Bacillota</taxon>
        <taxon>Clostridia</taxon>
        <taxon>Thermoanaerobacterales</taxon>
        <taxon>Thermoanaerobacteraceae</taxon>
        <taxon>Thermacetogenium</taxon>
    </lineage>
</organism>
<evidence type="ECO:0000256" key="6">
    <source>
        <dbReference type="RuleBase" id="RU365089"/>
    </source>
</evidence>
<evidence type="ECO:0000256" key="5">
    <source>
        <dbReference type="ARBA" id="ARBA00023172"/>
    </source>
</evidence>
<dbReference type="OrthoDB" id="9779930at2"/>
<dbReference type="GO" id="GO:0006313">
    <property type="term" value="P:DNA transposition"/>
    <property type="evidence" value="ECO:0007669"/>
    <property type="project" value="UniProtKB-UniRule"/>
</dbReference>
<dbReference type="HOGENOM" id="CLU_036805_13_1_9"/>
<keyword evidence="3 6" id="KW-0815">Transposition</keyword>
<reference evidence="7 8" key="1">
    <citation type="journal article" date="2012" name="BMC Genomics">
        <title>Genome-guided analysis of physiological and morphological traits of the fermentative acetate oxidizer Thermacetogenium phaeum.</title>
        <authorList>
            <person name="Oehler D."/>
            <person name="Poehlein A."/>
            <person name="Leimbach A."/>
            <person name="Muller N."/>
            <person name="Daniel R."/>
            <person name="Gottschalk G."/>
            <person name="Schink B."/>
        </authorList>
    </citation>
    <scope>NUCLEOTIDE SEQUENCE [LARGE SCALE GENOMIC DNA]</scope>
    <source>
        <strain evidence="8">ATCC BAA-254 / DSM 26808 / PB</strain>
    </source>
</reference>
<evidence type="ECO:0000313" key="7">
    <source>
        <dbReference type="EMBL" id="AFV11951.1"/>
    </source>
</evidence>
<protein>
    <recommendedName>
        <fullName evidence="6">Mutator family transposase</fullName>
    </recommendedName>
</protein>
<dbReference type="KEGG" id="tpz:Tph_c17480"/>
<proteinExistence type="inferred from homology"/>
<dbReference type="PANTHER" id="PTHR33217">
    <property type="entry name" value="TRANSPOSASE FOR INSERTION SEQUENCE ELEMENT IS1081"/>
    <property type="match status" value="1"/>
</dbReference>
<gene>
    <name evidence="7" type="ordered locus">Tph_c17480</name>
</gene>